<dbReference type="EMBL" id="AJAT01000015">
    <property type="protein sequence ID" value="EOL43947.1"/>
    <property type="molecule type" value="Genomic_DNA"/>
</dbReference>
<evidence type="ECO:0000313" key="2">
    <source>
        <dbReference type="EMBL" id="EOL43947.1"/>
    </source>
</evidence>
<accession>R3W922</accession>
<dbReference type="OrthoDB" id="2191636at2"/>
<feature type="transmembrane region" description="Helical" evidence="1">
    <location>
        <begin position="6"/>
        <end position="25"/>
    </location>
</feature>
<proteinExistence type="predicted"/>
<protein>
    <submittedName>
        <fullName evidence="2">Uncharacterized protein</fullName>
    </submittedName>
</protein>
<dbReference type="RefSeq" id="WP_010768591.1">
    <property type="nucleotide sequence ID" value="NZ_ASWE01000002.1"/>
</dbReference>
<evidence type="ECO:0000256" key="1">
    <source>
        <dbReference type="SAM" id="Phobius"/>
    </source>
</evidence>
<dbReference type="AlphaFoldDB" id="R3W922"/>
<dbReference type="HOGENOM" id="CLU_179174_0_0_9"/>
<evidence type="ECO:0000313" key="3">
    <source>
        <dbReference type="Proteomes" id="UP000013785"/>
    </source>
</evidence>
<sequence length="83" mass="10088">MFLRSTGSWIRFFFFICIGISYIVLRKTHRKKYEKQEDENLSNYSKNEEGLYPWEVDTDDSPEKIPTDAVRFVNNHRPKRGRW</sequence>
<dbReference type="PATRIC" id="fig|1158610.3.peg.1923"/>
<dbReference type="Proteomes" id="UP000013785">
    <property type="component" value="Unassembled WGS sequence"/>
</dbReference>
<keyword evidence="1" id="KW-0472">Membrane</keyword>
<comment type="caution">
    <text evidence="2">The sequence shown here is derived from an EMBL/GenBank/DDBJ whole genome shotgun (WGS) entry which is preliminary data.</text>
</comment>
<organism evidence="2 3">
    <name type="scientific">Enterococcus phoeniculicola ATCC BAA-412</name>
    <dbReference type="NCBI Taxonomy" id="1158610"/>
    <lineage>
        <taxon>Bacteria</taxon>
        <taxon>Bacillati</taxon>
        <taxon>Bacillota</taxon>
        <taxon>Bacilli</taxon>
        <taxon>Lactobacillales</taxon>
        <taxon>Enterococcaceae</taxon>
        <taxon>Enterococcus</taxon>
    </lineage>
</organism>
<keyword evidence="1" id="KW-1133">Transmembrane helix</keyword>
<keyword evidence="3" id="KW-1185">Reference proteome</keyword>
<reference evidence="2 3" key="1">
    <citation type="submission" date="2013-02" db="EMBL/GenBank/DDBJ databases">
        <title>The Genome Sequence of Enterococcus phoeniculicola BAA-412.</title>
        <authorList>
            <consortium name="The Broad Institute Genome Sequencing Platform"/>
            <consortium name="The Broad Institute Genome Sequencing Center for Infectious Disease"/>
            <person name="Earl A.M."/>
            <person name="Gilmore M.S."/>
            <person name="Lebreton F."/>
            <person name="Walker B."/>
            <person name="Young S.K."/>
            <person name="Zeng Q."/>
            <person name="Gargeya S."/>
            <person name="Fitzgerald M."/>
            <person name="Haas B."/>
            <person name="Abouelleil A."/>
            <person name="Alvarado L."/>
            <person name="Arachchi H.M."/>
            <person name="Berlin A.M."/>
            <person name="Chapman S.B."/>
            <person name="Dewar J."/>
            <person name="Goldberg J."/>
            <person name="Griggs A."/>
            <person name="Gujja S."/>
            <person name="Hansen M."/>
            <person name="Howarth C."/>
            <person name="Imamovic A."/>
            <person name="Larimer J."/>
            <person name="McCowan C."/>
            <person name="Murphy C."/>
            <person name="Neiman D."/>
            <person name="Pearson M."/>
            <person name="Priest M."/>
            <person name="Roberts A."/>
            <person name="Saif S."/>
            <person name="Shea T."/>
            <person name="Sisk P."/>
            <person name="Sykes S."/>
            <person name="Wortman J."/>
            <person name="Nusbaum C."/>
            <person name="Birren B."/>
        </authorList>
    </citation>
    <scope>NUCLEOTIDE SEQUENCE [LARGE SCALE GENOMIC DNA]</scope>
    <source>
        <strain evidence="2 3">ATCC BAA-412</strain>
    </source>
</reference>
<dbReference type="STRING" id="154621.RV11_GL002594"/>
<keyword evidence="1" id="KW-0812">Transmembrane</keyword>
<gene>
    <name evidence="2" type="ORF">UC3_01929</name>
</gene>
<dbReference type="eggNOG" id="ENOG50306HC">
    <property type="taxonomic scope" value="Bacteria"/>
</dbReference>
<name>R3W922_9ENTE</name>